<dbReference type="RefSeq" id="WP_167963754.1">
    <property type="nucleotide sequence ID" value="NZ_CP050831.1"/>
</dbReference>
<dbReference type="SUPFAM" id="SSF48452">
    <property type="entry name" value="TPR-like"/>
    <property type="match status" value="1"/>
</dbReference>
<dbReference type="PROSITE" id="PS51257">
    <property type="entry name" value="PROKAR_LIPOPROTEIN"/>
    <property type="match status" value="1"/>
</dbReference>
<sequence length="529" mass="59994">MKNRLNWKYAIGALCFLSMMYSCTSNFDEYNTNQYEATDEMLAGLIKIGAFFPTMQADVVPTSDVDANEFQRAQNLAGDIHSGYMAAIGTWNYGNNASQYNLAYDRWNDVAFSVAFRKVMPAWKEVKDKSREEYPEVFAVAEIIKVEAMHRITDIYGPLPYLKFGHGEITTPYDSQEVIYKSFFDDLDKAITTLKNYVANYPSSKPLKKYDMIYGGDFAKWITFANSLKLRLAMRLVYVEPKLAQQYAEEAVKSGVMQTNAENAFLKSNLGISVFNPLKICWDSYSDIRMGALMESFLVGYNDTRLPMYFQESALGGYHGARLGNSIYNKTAYEKLSSPNVMENTPVQWMVAAEMYFLRAEGAIRGWAMNGDAKKLYEDGIRTSFEQWKASLGSYLTNSTAKPAAFVAKAGSGSVSASNSLLPTITVPWVENDDFEVKLERILTQKWLAIYPDGQEAWTEFRRTGYPKVFPVLTNRNSSVIDTELQVRRLPFPQSEYDTNEEEVSKAIQLLGGNDNGGTKLWWDKKVRK</sequence>
<dbReference type="EMBL" id="CP050831">
    <property type="protein sequence ID" value="QIU95222.1"/>
    <property type="molecule type" value="Genomic_DNA"/>
</dbReference>
<evidence type="ECO:0000313" key="3">
    <source>
        <dbReference type="Proteomes" id="UP000501780"/>
    </source>
</evidence>
<reference evidence="2 3" key="1">
    <citation type="submission" date="2020-03" db="EMBL/GenBank/DDBJ databases">
        <title>Genomic analysis of Bacteroides faecium CBA7301.</title>
        <authorList>
            <person name="Kim J."/>
            <person name="Roh S.W."/>
        </authorList>
    </citation>
    <scope>NUCLEOTIDE SEQUENCE [LARGE SCALE GENOMIC DNA]</scope>
    <source>
        <strain evidence="2 3">CBA7301</strain>
    </source>
</reference>
<dbReference type="Proteomes" id="UP000501780">
    <property type="component" value="Chromosome"/>
</dbReference>
<keyword evidence="1" id="KW-0732">Signal</keyword>
<gene>
    <name evidence="2" type="ORF">BacF7301_14190</name>
</gene>
<dbReference type="InterPro" id="IPR024302">
    <property type="entry name" value="SusD-like"/>
</dbReference>
<dbReference type="InterPro" id="IPR011990">
    <property type="entry name" value="TPR-like_helical_dom_sf"/>
</dbReference>
<keyword evidence="2" id="KW-0449">Lipoprotein</keyword>
<feature type="signal peptide" evidence="1">
    <location>
        <begin position="1"/>
        <end position="27"/>
    </location>
</feature>
<proteinExistence type="predicted"/>
<dbReference type="Pfam" id="PF12741">
    <property type="entry name" value="SusD-like"/>
    <property type="match status" value="1"/>
</dbReference>
<dbReference type="KEGG" id="bfc:BacF7301_14190"/>
<evidence type="ECO:0000313" key="2">
    <source>
        <dbReference type="EMBL" id="QIU95222.1"/>
    </source>
</evidence>
<dbReference type="AlphaFoldDB" id="A0A6H0KPC0"/>
<dbReference type="Gene3D" id="1.25.40.390">
    <property type="match status" value="1"/>
</dbReference>
<evidence type="ECO:0000256" key="1">
    <source>
        <dbReference type="SAM" id="SignalP"/>
    </source>
</evidence>
<keyword evidence="3" id="KW-1185">Reference proteome</keyword>
<accession>A0A6H0KPC0</accession>
<name>A0A6H0KPC0_9BACE</name>
<protein>
    <submittedName>
        <fullName evidence="2">SusD/RagB family nutrient-binding outer membrane lipoprotein</fullName>
    </submittedName>
</protein>
<organism evidence="2 3">
    <name type="scientific">Bacteroides faecium</name>
    <dbReference type="NCBI Taxonomy" id="2715212"/>
    <lineage>
        <taxon>Bacteria</taxon>
        <taxon>Pseudomonadati</taxon>
        <taxon>Bacteroidota</taxon>
        <taxon>Bacteroidia</taxon>
        <taxon>Bacteroidales</taxon>
        <taxon>Bacteroidaceae</taxon>
        <taxon>Bacteroides</taxon>
    </lineage>
</organism>
<feature type="chain" id="PRO_5026310078" evidence="1">
    <location>
        <begin position="28"/>
        <end position="529"/>
    </location>
</feature>